<dbReference type="EMBL" id="JADBEG010000001">
    <property type="protein sequence ID" value="MBE1494070.1"/>
    <property type="molecule type" value="Genomic_DNA"/>
</dbReference>
<feature type="region of interest" description="Disordered" evidence="1">
    <location>
        <begin position="67"/>
        <end position="94"/>
    </location>
</feature>
<comment type="caution">
    <text evidence="3">The sequence shown here is derived from an EMBL/GenBank/DDBJ whole genome shotgun (WGS) entry which is preliminary data.</text>
</comment>
<keyword evidence="3" id="KW-0808">Transferase</keyword>
<evidence type="ECO:0000256" key="1">
    <source>
        <dbReference type="SAM" id="MobiDB-lite"/>
    </source>
</evidence>
<proteinExistence type="predicted"/>
<dbReference type="Pfam" id="PF00899">
    <property type="entry name" value="ThiF"/>
    <property type="match status" value="1"/>
</dbReference>
<dbReference type="InterPro" id="IPR000594">
    <property type="entry name" value="ThiF_NAD_FAD-bd"/>
</dbReference>
<dbReference type="Proteomes" id="UP000631670">
    <property type="component" value="Unassembled WGS sequence"/>
</dbReference>
<dbReference type="InterPro" id="IPR035985">
    <property type="entry name" value="Ubiquitin-activating_enz"/>
</dbReference>
<feature type="compositionally biased region" description="Low complexity" evidence="1">
    <location>
        <begin position="82"/>
        <end position="94"/>
    </location>
</feature>
<evidence type="ECO:0000259" key="2">
    <source>
        <dbReference type="Pfam" id="PF00899"/>
    </source>
</evidence>
<keyword evidence="4" id="KW-1185">Reference proteome</keyword>
<sequence length="94" mass="9917">MSAWGEGVQGDLARLRVLVVGAVGLDLAIRLVQAGIQNVASMDFDTVEKLNLDRLITATRQDARLVRSKKDSTSACANRLGSRSPSTTTSSSAA</sequence>
<evidence type="ECO:0000313" key="4">
    <source>
        <dbReference type="Proteomes" id="UP000631670"/>
    </source>
</evidence>
<dbReference type="SUPFAM" id="SSF69572">
    <property type="entry name" value="Activating enzymes of the ubiquitin-like proteins"/>
    <property type="match status" value="1"/>
</dbReference>
<accession>A0ABR9HT54</accession>
<dbReference type="GO" id="GO:0016779">
    <property type="term" value="F:nucleotidyltransferase activity"/>
    <property type="evidence" value="ECO:0007669"/>
    <property type="project" value="UniProtKB-KW"/>
</dbReference>
<evidence type="ECO:0000313" key="3">
    <source>
        <dbReference type="EMBL" id="MBE1494070.1"/>
    </source>
</evidence>
<organism evidence="3 4">
    <name type="scientific">Amycolatopsis lexingtonensis</name>
    <dbReference type="NCBI Taxonomy" id="218822"/>
    <lineage>
        <taxon>Bacteria</taxon>
        <taxon>Bacillati</taxon>
        <taxon>Actinomycetota</taxon>
        <taxon>Actinomycetes</taxon>
        <taxon>Pseudonocardiales</taxon>
        <taxon>Pseudonocardiaceae</taxon>
        <taxon>Amycolatopsis</taxon>
    </lineage>
</organism>
<gene>
    <name evidence="3" type="ORF">H4696_001170</name>
</gene>
<feature type="domain" description="THIF-type NAD/FAD binding fold" evidence="2">
    <location>
        <begin position="2"/>
        <end position="77"/>
    </location>
</feature>
<keyword evidence="3" id="KW-0548">Nucleotidyltransferase</keyword>
<dbReference type="Gene3D" id="3.40.50.720">
    <property type="entry name" value="NAD(P)-binding Rossmann-like Domain"/>
    <property type="match status" value="1"/>
</dbReference>
<protein>
    <submittedName>
        <fullName evidence="3">Molybdopterin/thiamine biosynthesis adenylyltransferase</fullName>
    </submittedName>
</protein>
<name>A0ABR9HT54_9PSEU</name>
<reference evidence="3 4" key="1">
    <citation type="submission" date="2020-10" db="EMBL/GenBank/DDBJ databases">
        <title>Sequencing the genomes of 1000 actinobacteria strains.</title>
        <authorList>
            <person name="Klenk H.-P."/>
        </authorList>
    </citation>
    <scope>NUCLEOTIDE SEQUENCE [LARGE SCALE GENOMIC DNA]</scope>
    <source>
        <strain evidence="3 4">DSM 44653</strain>
    </source>
</reference>